<dbReference type="PANTHER" id="PTHR39203">
    <property type="entry name" value="CYTOPLASMIC PROTEIN-RELATED"/>
    <property type="match status" value="1"/>
</dbReference>
<dbReference type="RefSeq" id="WP_167560054.1">
    <property type="nucleotide sequence ID" value="NZ_CAACXN010000015.1"/>
</dbReference>
<dbReference type="InterPro" id="IPR009326">
    <property type="entry name" value="DUF984"/>
</dbReference>
<evidence type="ECO:0000313" key="2">
    <source>
        <dbReference type="EMBL" id="QPS33488.1"/>
    </source>
</evidence>
<dbReference type="Proteomes" id="UP000594979">
    <property type="component" value="Chromosome"/>
</dbReference>
<organism evidence="3 4">
    <name type="scientific">Brevibacterium casei</name>
    <dbReference type="NCBI Taxonomy" id="33889"/>
    <lineage>
        <taxon>Bacteria</taxon>
        <taxon>Bacillati</taxon>
        <taxon>Actinomycetota</taxon>
        <taxon>Actinomycetes</taxon>
        <taxon>Micrococcales</taxon>
        <taxon>Brevibacteriaceae</taxon>
        <taxon>Brevibacterium</taxon>
    </lineage>
</organism>
<gene>
    <name evidence="2" type="ORF">I6G59_16395</name>
    <name evidence="3" type="ORF">NCTC12391_02478</name>
</gene>
<dbReference type="EMBL" id="CP065682">
    <property type="protein sequence ID" value="QPS33488.1"/>
    <property type="molecule type" value="Genomic_DNA"/>
</dbReference>
<evidence type="ECO:0000313" key="4">
    <source>
        <dbReference type="Proteomes" id="UP000386281"/>
    </source>
</evidence>
<reference evidence="2 5" key="2">
    <citation type="submission" date="2020-12" db="EMBL/GenBank/DDBJ databases">
        <title>FDA dAtabase for Regulatory Grade micrObial Sequences (FDA-ARGOS): Supporting development and validation of Infectious Disease Dx tests.</title>
        <authorList>
            <person name="Sproer C."/>
            <person name="Gronow S."/>
            <person name="Severitt S."/>
            <person name="Schroder I."/>
            <person name="Tallon L."/>
            <person name="Sadzewicz L."/>
            <person name="Zhao X."/>
            <person name="Boylan J."/>
            <person name="Ott S."/>
            <person name="Bowen H."/>
            <person name="Vavikolanu K."/>
            <person name="Mehta A."/>
            <person name="Aluvathingal J."/>
            <person name="Nadendla S."/>
            <person name="Lowell S."/>
            <person name="Myers T."/>
            <person name="Yan Y."/>
            <person name="Sichtig H."/>
        </authorList>
    </citation>
    <scope>NUCLEOTIDE SEQUENCE [LARGE SCALE GENOMIC DNA]</scope>
    <source>
        <strain evidence="2 5">FDAARGOS_902</strain>
    </source>
</reference>
<dbReference type="SUPFAM" id="SSF88697">
    <property type="entry name" value="PUA domain-like"/>
    <property type="match status" value="1"/>
</dbReference>
<evidence type="ECO:0000259" key="1">
    <source>
        <dbReference type="SMART" id="SM01022"/>
    </source>
</evidence>
<dbReference type="PIRSF" id="PIRSF021320">
    <property type="entry name" value="DUF984"/>
    <property type="match status" value="1"/>
</dbReference>
<name>A0A449D9V8_9MICO</name>
<dbReference type="Proteomes" id="UP000386281">
    <property type="component" value="Unassembled WGS sequence"/>
</dbReference>
<dbReference type="SMART" id="SM01022">
    <property type="entry name" value="ASCH"/>
    <property type="match status" value="1"/>
</dbReference>
<accession>A0A449D9V8</accession>
<dbReference type="Pfam" id="PF04266">
    <property type="entry name" value="ASCH"/>
    <property type="match status" value="1"/>
</dbReference>
<reference evidence="3 4" key="1">
    <citation type="submission" date="2019-02" db="EMBL/GenBank/DDBJ databases">
        <authorList>
            <consortium name="Pathogen Informatics"/>
        </authorList>
    </citation>
    <scope>NUCLEOTIDE SEQUENCE [LARGE SCALE GENOMIC DNA]</scope>
    <source>
        <strain evidence="3 4">3012STDY7078520</strain>
    </source>
</reference>
<dbReference type="Gene3D" id="3.10.400.10">
    <property type="entry name" value="Sulfate adenylyltransferase"/>
    <property type="match status" value="1"/>
</dbReference>
<dbReference type="InterPro" id="IPR007374">
    <property type="entry name" value="ASCH_domain"/>
</dbReference>
<protein>
    <submittedName>
        <fullName evidence="2 3">ASCH domain</fullName>
    </submittedName>
</protein>
<evidence type="ECO:0000313" key="3">
    <source>
        <dbReference type="EMBL" id="VEW14341.1"/>
    </source>
</evidence>
<dbReference type="EMBL" id="CAACXN010000015">
    <property type="protein sequence ID" value="VEW14341.1"/>
    <property type="molecule type" value="Genomic_DNA"/>
</dbReference>
<proteinExistence type="predicted"/>
<dbReference type="PANTHER" id="PTHR39203:SF1">
    <property type="entry name" value="CYTOPLASMIC PROTEIN"/>
    <property type="match status" value="1"/>
</dbReference>
<dbReference type="CDD" id="cd06553">
    <property type="entry name" value="ASCH_Ef3133_like"/>
    <property type="match status" value="1"/>
</dbReference>
<dbReference type="InterPro" id="IPR015947">
    <property type="entry name" value="PUA-like_sf"/>
</dbReference>
<sequence length="157" mass="17039">MDDTRLADFWAGARAIDPTLPEAVPDAWTFGATAEQADELLGLVLDGTKTATASALWDYEATGDPLPTIGEVSIVLDGVDRPRAVIVTTAVDIVPFAEVTAEHAWAEGEGDRSLESWREVHERFWREHAENAVGFHPDMPVVCEQFRVVYSATGAAS</sequence>
<evidence type="ECO:0000313" key="5">
    <source>
        <dbReference type="Proteomes" id="UP000594979"/>
    </source>
</evidence>
<feature type="domain" description="ASCH" evidence="1">
    <location>
        <begin position="28"/>
        <end position="150"/>
    </location>
</feature>
<dbReference type="AlphaFoldDB" id="A0A449D9V8"/>
<dbReference type="KEGG" id="bcau:I6G59_16395"/>